<sequence length="214" mass="24953">MSLNIDFFHTFQNPATAGKFIRPEKLTVCNIGATKYQNGDISLHFKSDDALTLAHEKTGWLPIENGTGNHWHGFIYLSFIYHQKLHKLIALIDSFKRQIVNSPVFCLSHQNAGQKLRMRLFTDCTNQKCCENSSVITIENIFALKFHLGSYYLEFDDIKAFQKCQQQTGWETDIEKHFRVYLPETRTWSTKQCQISVFRDDVEVLYNNFELISQ</sequence>
<reference evidence="1 2" key="1">
    <citation type="submission" date="2018-01" db="EMBL/GenBank/DDBJ databases">
        <title>Saezia sanguinis gen. nov., sp. nov., in the order Burkholderiales isolated from human blood.</title>
        <authorList>
            <person name="Medina-Pascual M.J."/>
            <person name="Valdezate S."/>
            <person name="Monzon S."/>
            <person name="Cuesta I."/>
            <person name="Carrasco G."/>
            <person name="Villalon P."/>
            <person name="Saez-Nieto J.A."/>
        </authorList>
    </citation>
    <scope>NUCLEOTIDE SEQUENCE [LARGE SCALE GENOMIC DNA]</scope>
    <source>
        <strain evidence="1 2">CNM695-12</strain>
    </source>
</reference>
<protein>
    <submittedName>
        <fullName evidence="1">Uncharacterized protein</fullName>
    </submittedName>
</protein>
<dbReference type="EMBL" id="PQSP01000001">
    <property type="protein sequence ID" value="RUS67765.1"/>
    <property type="molecule type" value="Genomic_DNA"/>
</dbReference>
<dbReference type="Proteomes" id="UP000286947">
    <property type="component" value="Unassembled WGS sequence"/>
</dbReference>
<comment type="caution">
    <text evidence="1">The sequence shown here is derived from an EMBL/GenBank/DDBJ whole genome shotgun (WGS) entry which is preliminary data.</text>
</comment>
<name>A0A433SGA3_9BURK</name>
<evidence type="ECO:0000313" key="1">
    <source>
        <dbReference type="EMBL" id="RUS67765.1"/>
    </source>
</evidence>
<accession>A0A433SGA3</accession>
<keyword evidence="2" id="KW-1185">Reference proteome</keyword>
<evidence type="ECO:0000313" key="2">
    <source>
        <dbReference type="Proteomes" id="UP000286947"/>
    </source>
</evidence>
<organism evidence="1 2">
    <name type="scientific">Saezia sanguinis</name>
    <dbReference type="NCBI Taxonomy" id="1965230"/>
    <lineage>
        <taxon>Bacteria</taxon>
        <taxon>Pseudomonadati</taxon>
        <taxon>Pseudomonadota</taxon>
        <taxon>Betaproteobacteria</taxon>
        <taxon>Burkholderiales</taxon>
        <taxon>Saeziaceae</taxon>
        <taxon>Saezia</taxon>
    </lineage>
</organism>
<dbReference type="AlphaFoldDB" id="A0A433SGA3"/>
<proteinExistence type="predicted"/>
<gene>
    <name evidence="1" type="ORF">CUZ56_00242</name>
</gene>